<feature type="non-terminal residue" evidence="3">
    <location>
        <position position="1"/>
    </location>
</feature>
<sequence length="212" mass="23443">KTNNLMDRREAMLRVATLMGTAVSAPLLSGLLYSCETKTGNQDVKVTSVVSDKHRAMMEEIAELIIPATDTPGAKEAKVPEYMMIMLSDCYPAADQQRFFKGLDDLNARAEKEHGNSFLDCKPEQQVALLLEEEKRANSQKDQLNKARAQAATAAEREKAIDTPFFGMIKEMTLVGYFTSEPGATKALAYVHVPGRWSACEPLQPNQKGWAT</sequence>
<protein>
    <submittedName>
        <fullName evidence="3">Gluconate 2-dehydrogenase subunit 3 family protein</fullName>
    </submittedName>
</protein>
<evidence type="ECO:0000256" key="1">
    <source>
        <dbReference type="SAM" id="Coils"/>
    </source>
</evidence>
<name>A0A6J4IJJ5_9BACT</name>
<keyword evidence="1" id="KW-0175">Coiled coil</keyword>
<keyword evidence="2" id="KW-1133">Transmembrane helix</keyword>
<evidence type="ECO:0000313" key="3">
    <source>
        <dbReference type="EMBL" id="CAA9252460.1"/>
    </source>
</evidence>
<keyword evidence="2" id="KW-0812">Transmembrane</keyword>
<keyword evidence="2" id="KW-0472">Membrane</keyword>
<dbReference type="Pfam" id="PF13618">
    <property type="entry name" value="Gluconate_2-dh3"/>
    <property type="match status" value="1"/>
</dbReference>
<gene>
    <name evidence="3" type="ORF">AVDCRST_MAG95-1941</name>
</gene>
<accession>A0A6J4IJJ5</accession>
<feature type="coiled-coil region" evidence="1">
    <location>
        <begin position="127"/>
        <end position="157"/>
    </location>
</feature>
<dbReference type="AlphaFoldDB" id="A0A6J4IJJ5"/>
<dbReference type="EMBL" id="CADCTJ010000605">
    <property type="protein sequence ID" value="CAA9252460.1"/>
    <property type="molecule type" value="Genomic_DNA"/>
</dbReference>
<dbReference type="InterPro" id="IPR027056">
    <property type="entry name" value="Gluconate_2DH_su3"/>
</dbReference>
<reference evidence="3" key="1">
    <citation type="submission" date="2020-02" db="EMBL/GenBank/DDBJ databases">
        <authorList>
            <person name="Meier V. D."/>
        </authorList>
    </citation>
    <scope>NUCLEOTIDE SEQUENCE</scope>
    <source>
        <strain evidence="3">AVDCRST_MAG95</strain>
    </source>
</reference>
<evidence type="ECO:0000256" key="2">
    <source>
        <dbReference type="SAM" id="Phobius"/>
    </source>
</evidence>
<organism evidence="3">
    <name type="scientific">uncultured Adhaeribacter sp</name>
    <dbReference type="NCBI Taxonomy" id="448109"/>
    <lineage>
        <taxon>Bacteria</taxon>
        <taxon>Pseudomonadati</taxon>
        <taxon>Bacteroidota</taxon>
        <taxon>Cytophagia</taxon>
        <taxon>Cytophagales</taxon>
        <taxon>Hymenobacteraceae</taxon>
        <taxon>Adhaeribacter</taxon>
        <taxon>environmental samples</taxon>
    </lineage>
</organism>
<feature type="transmembrane region" description="Helical" evidence="2">
    <location>
        <begin position="12"/>
        <end position="33"/>
    </location>
</feature>
<proteinExistence type="predicted"/>